<evidence type="ECO:0008006" key="4">
    <source>
        <dbReference type="Google" id="ProtNLM"/>
    </source>
</evidence>
<evidence type="ECO:0000256" key="1">
    <source>
        <dbReference type="SAM" id="MobiDB-lite"/>
    </source>
</evidence>
<feature type="non-terminal residue" evidence="2">
    <location>
        <position position="1"/>
    </location>
</feature>
<evidence type="ECO:0000313" key="2">
    <source>
        <dbReference type="EMBL" id="CAH2072913.1"/>
    </source>
</evidence>
<sequence>MDEIRFRVSVCLQRYYSDERSRAYISVIPRYQVQWLEQRLRTLFDLRGRFCLRSRGHLLPSEEPLSLLQPDDPVEVIPLSGDVIEEEEKILTLNGMEHSHFQKSFKSNNLPHKVNRIGVPAIMSQKDERDDSLIQVKQQALELLERFSGDSSIVEPDGVSAKATSDPPRRTRRRVRRRKRRPSTEGNSGEDTTATTERQSIEMETMGDAGKNDSIGLRKPRLVHSLSPSQS</sequence>
<proteinExistence type="predicted"/>
<dbReference type="Proteomes" id="UP000837857">
    <property type="component" value="Chromosome 7"/>
</dbReference>
<dbReference type="EMBL" id="OW152819">
    <property type="protein sequence ID" value="CAH2072913.1"/>
    <property type="molecule type" value="Genomic_DNA"/>
</dbReference>
<protein>
    <recommendedName>
        <fullName evidence="4">Coilin</fullName>
    </recommendedName>
</protein>
<evidence type="ECO:0000313" key="3">
    <source>
        <dbReference type="Proteomes" id="UP000837857"/>
    </source>
</evidence>
<accession>A0ABN8IZI6</accession>
<feature type="compositionally biased region" description="Polar residues" evidence="1">
    <location>
        <begin position="184"/>
        <end position="198"/>
    </location>
</feature>
<feature type="compositionally biased region" description="Basic residues" evidence="1">
    <location>
        <begin position="170"/>
        <end position="181"/>
    </location>
</feature>
<reference evidence="2" key="1">
    <citation type="submission" date="2022-03" db="EMBL/GenBank/DDBJ databases">
        <authorList>
            <person name="Martin H S."/>
        </authorList>
    </citation>
    <scope>NUCLEOTIDE SEQUENCE</scope>
</reference>
<gene>
    <name evidence="2" type="ORF">IPOD504_LOCUS15393</name>
</gene>
<feature type="region of interest" description="Disordered" evidence="1">
    <location>
        <begin position="152"/>
        <end position="231"/>
    </location>
</feature>
<keyword evidence="3" id="KW-1185">Reference proteome</keyword>
<organism evidence="2 3">
    <name type="scientific">Iphiclides podalirius</name>
    <name type="common">scarce swallowtail</name>
    <dbReference type="NCBI Taxonomy" id="110791"/>
    <lineage>
        <taxon>Eukaryota</taxon>
        <taxon>Metazoa</taxon>
        <taxon>Ecdysozoa</taxon>
        <taxon>Arthropoda</taxon>
        <taxon>Hexapoda</taxon>
        <taxon>Insecta</taxon>
        <taxon>Pterygota</taxon>
        <taxon>Neoptera</taxon>
        <taxon>Endopterygota</taxon>
        <taxon>Lepidoptera</taxon>
        <taxon>Glossata</taxon>
        <taxon>Ditrysia</taxon>
        <taxon>Papilionoidea</taxon>
        <taxon>Papilionidae</taxon>
        <taxon>Papilioninae</taxon>
        <taxon>Iphiclides</taxon>
    </lineage>
</organism>
<name>A0ABN8IZI6_9NEOP</name>